<feature type="region of interest" description="Disordered" evidence="6">
    <location>
        <begin position="63"/>
        <end position="227"/>
    </location>
</feature>
<keyword evidence="5" id="KW-0206">Cytoskeleton</keyword>
<evidence type="ECO:0000256" key="6">
    <source>
        <dbReference type="SAM" id="MobiDB-lite"/>
    </source>
</evidence>
<feature type="compositionally biased region" description="Polar residues" evidence="6">
    <location>
        <begin position="97"/>
        <end position="112"/>
    </location>
</feature>
<reference evidence="9" key="1">
    <citation type="journal article" date="2024" name="IScience">
        <title>Strigolactones Initiate the Formation of Haustorium-like Structures in Castilleja.</title>
        <authorList>
            <person name="Buerger M."/>
            <person name="Peterson D."/>
            <person name="Chory J."/>
        </authorList>
    </citation>
    <scope>NUCLEOTIDE SEQUENCE [LARGE SCALE GENOMIC DNA]</scope>
</reference>
<evidence type="ECO:0000256" key="3">
    <source>
        <dbReference type="ARBA" id="ARBA00022490"/>
    </source>
</evidence>
<dbReference type="InterPro" id="IPR027329">
    <property type="entry name" value="TPX2_C"/>
</dbReference>
<dbReference type="Pfam" id="PF06886">
    <property type="entry name" value="TPX2"/>
    <property type="match status" value="1"/>
</dbReference>
<accession>A0ABD3CUA1</accession>
<evidence type="ECO:0000313" key="8">
    <source>
        <dbReference type="EMBL" id="KAL3633585.1"/>
    </source>
</evidence>
<feature type="compositionally biased region" description="Basic and acidic residues" evidence="6">
    <location>
        <begin position="262"/>
        <end position="280"/>
    </location>
</feature>
<dbReference type="PANTHER" id="PTHR31358">
    <property type="entry name" value="PROTEIN WVD2-LIKE 4"/>
    <property type="match status" value="1"/>
</dbReference>
<dbReference type="InterPro" id="IPR044833">
    <property type="entry name" value="WDL5/6"/>
</dbReference>
<feature type="compositionally biased region" description="Polar residues" evidence="6">
    <location>
        <begin position="395"/>
        <end position="415"/>
    </location>
</feature>
<protein>
    <recommendedName>
        <fullName evidence="7">TPX2 C-terminal domain-containing protein</fullName>
    </recommendedName>
</protein>
<dbReference type="PANTHER" id="PTHR31358:SF29">
    <property type="entry name" value="PROTEIN WVD2-LIKE 5-RELATED"/>
    <property type="match status" value="1"/>
</dbReference>
<comment type="subcellular location">
    <subcellularLocation>
        <location evidence="1">Cytoplasm</location>
        <location evidence="1">Cytoskeleton</location>
    </subcellularLocation>
</comment>
<keyword evidence="4" id="KW-0493">Microtubule</keyword>
<evidence type="ECO:0000259" key="7">
    <source>
        <dbReference type="Pfam" id="PF06886"/>
    </source>
</evidence>
<feature type="compositionally biased region" description="Basic residues" evidence="6">
    <location>
        <begin position="360"/>
        <end position="369"/>
    </location>
</feature>
<feature type="compositionally biased region" description="Low complexity" evidence="6">
    <location>
        <begin position="370"/>
        <end position="381"/>
    </location>
</feature>
<comment type="similarity">
    <text evidence="2">Belongs to the TPX2 family.</text>
</comment>
<feature type="compositionally biased region" description="Basic and acidic residues" evidence="6">
    <location>
        <begin position="189"/>
        <end position="209"/>
    </location>
</feature>
<feature type="compositionally biased region" description="Polar residues" evidence="6">
    <location>
        <begin position="175"/>
        <end position="185"/>
    </location>
</feature>
<comment type="caution">
    <text evidence="8">The sequence shown here is derived from an EMBL/GenBank/DDBJ whole genome shotgun (WGS) entry which is preliminary data.</text>
</comment>
<feature type="compositionally biased region" description="Polar residues" evidence="6">
    <location>
        <begin position="124"/>
        <end position="146"/>
    </location>
</feature>
<dbReference type="GO" id="GO:0005874">
    <property type="term" value="C:microtubule"/>
    <property type="evidence" value="ECO:0007669"/>
    <property type="project" value="UniProtKB-KW"/>
</dbReference>
<dbReference type="EMBL" id="JAVIJP010000029">
    <property type="protein sequence ID" value="KAL3633585.1"/>
    <property type="molecule type" value="Genomic_DNA"/>
</dbReference>
<gene>
    <name evidence="8" type="ORF">CASFOL_022347</name>
</gene>
<evidence type="ECO:0000256" key="4">
    <source>
        <dbReference type="ARBA" id="ARBA00022701"/>
    </source>
</evidence>
<keyword evidence="3" id="KW-0963">Cytoplasm</keyword>
<name>A0ABD3CUA1_9LAMI</name>
<feature type="domain" description="TPX2 C-terminal" evidence="7">
    <location>
        <begin position="235"/>
        <end position="310"/>
    </location>
</feature>
<evidence type="ECO:0000313" key="9">
    <source>
        <dbReference type="Proteomes" id="UP001632038"/>
    </source>
</evidence>
<dbReference type="Proteomes" id="UP001632038">
    <property type="component" value="Unassembled WGS sequence"/>
</dbReference>
<evidence type="ECO:0000256" key="5">
    <source>
        <dbReference type="ARBA" id="ARBA00023212"/>
    </source>
</evidence>
<sequence length="435" mass="47013">MMDADNTIPISGHGEDFENGLNGPVSIAEMLNGTSKGNSGIEELSANLEDAAKLSDHCSGPVKDITEDSALPPECEALTVNGAKDSKSLKPQKGTEKANNGKTLDPKQSTFKRLSKTKDGNESAPKSSSVASNGTVVSESKTSALRTKSKSFNHKQTANSEVKPVPNISKLRGQTDATLSSTSGEPSEEPLKEVKVKALKNDLTSKAEENSQSSGSPSGGDEKSRKLGALPTYSFSFKCNERAEKRREFYSKLEEKIHAKELEKNNIQAKSKESQEAELKRLRKNLGFKATPMPTFYQEPAPPKVELKKIPTTRAKSPKLGRKKTSDSEENDATNPRPVRLSLDVKASQNNLAKSPAVAHVKKPQRKSLPKLPSESTTLLTTEKKKATSRKIATPKSNLSKEANEVSSGVTIESQMSKDDDEPVLNAQDERVAVG</sequence>
<evidence type="ECO:0000256" key="2">
    <source>
        <dbReference type="ARBA" id="ARBA00005885"/>
    </source>
</evidence>
<proteinExistence type="inferred from homology"/>
<keyword evidence="9" id="KW-1185">Reference proteome</keyword>
<evidence type="ECO:0000256" key="1">
    <source>
        <dbReference type="ARBA" id="ARBA00004245"/>
    </source>
</evidence>
<feature type="compositionally biased region" description="Basic and acidic residues" evidence="6">
    <location>
        <begin position="84"/>
        <end position="96"/>
    </location>
</feature>
<feature type="region of interest" description="Disordered" evidence="6">
    <location>
        <begin position="262"/>
        <end position="435"/>
    </location>
</feature>
<organism evidence="8 9">
    <name type="scientific">Castilleja foliolosa</name>
    <dbReference type="NCBI Taxonomy" id="1961234"/>
    <lineage>
        <taxon>Eukaryota</taxon>
        <taxon>Viridiplantae</taxon>
        <taxon>Streptophyta</taxon>
        <taxon>Embryophyta</taxon>
        <taxon>Tracheophyta</taxon>
        <taxon>Spermatophyta</taxon>
        <taxon>Magnoliopsida</taxon>
        <taxon>eudicotyledons</taxon>
        <taxon>Gunneridae</taxon>
        <taxon>Pentapetalae</taxon>
        <taxon>asterids</taxon>
        <taxon>lamiids</taxon>
        <taxon>Lamiales</taxon>
        <taxon>Orobanchaceae</taxon>
        <taxon>Pedicularideae</taxon>
        <taxon>Castillejinae</taxon>
        <taxon>Castilleja</taxon>
    </lineage>
</organism>
<dbReference type="AlphaFoldDB" id="A0ABD3CUA1"/>